<dbReference type="SUPFAM" id="SSF55060">
    <property type="entry name" value="GHMP Kinase, C-terminal domain"/>
    <property type="match status" value="1"/>
</dbReference>
<evidence type="ECO:0000256" key="6">
    <source>
        <dbReference type="HAMAP-Rule" id="MF_00061"/>
    </source>
</evidence>
<evidence type="ECO:0000313" key="9">
    <source>
        <dbReference type="Proteomes" id="UP000008633"/>
    </source>
</evidence>
<dbReference type="InterPro" id="IPR020568">
    <property type="entry name" value="Ribosomal_Su5_D2-typ_SF"/>
</dbReference>
<evidence type="ECO:0000256" key="3">
    <source>
        <dbReference type="ARBA" id="ARBA00022741"/>
    </source>
</evidence>
<dbReference type="InterPro" id="IPR004424">
    <property type="entry name" value="IspE"/>
</dbReference>
<feature type="active site" evidence="6">
    <location>
        <position position="139"/>
    </location>
</feature>
<dbReference type="AlphaFoldDB" id="E6WZB4"/>
<dbReference type="HOGENOM" id="CLU_053057_2_2_7"/>
<keyword evidence="4 6" id="KW-0418">Kinase</keyword>
<dbReference type="GO" id="GO:0005524">
    <property type="term" value="F:ATP binding"/>
    <property type="evidence" value="ECO:0007669"/>
    <property type="project" value="UniProtKB-UniRule"/>
</dbReference>
<dbReference type="InterPro" id="IPR014721">
    <property type="entry name" value="Ribsml_uS5_D2-typ_fold_subgr"/>
</dbReference>
<proteinExistence type="inferred from homology"/>
<feature type="active site" evidence="6">
    <location>
        <position position="9"/>
    </location>
</feature>
<dbReference type="KEGG" id="nsa:Nitsa_1375"/>
<reference evidence="8 9" key="1">
    <citation type="journal article" date="2011" name="Stand. Genomic Sci.">
        <title>Complete genome sequence of Nitratifractor salsuginis type strain (E9I37-1).</title>
        <authorList>
            <person name="Anderson I."/>
            <person name="Sikorski J."/>
            <person name="Zeytun A."/>
            <person name="Nolan M."/>
            <person name="Lapidus A."/>
            <person name="Lucas S."/>
            <person name="Hammon N."/>
            <person name="Deshpande S."/>
            <person name="Cheng J.F."/>
            <person name="Tapia R."/>
            <person name="Han C."/>
            <person name="Goodwin L."/>
            <person name="Pitluck S."/>
            <person name="Liolios K."/>
            <person name="Pagani I."/>
            <person name="Ivanova N."/>
            <person name="Huntemann M."/>
            <person name="Mavromatis K."/>
            <person name="Ovchinikova G."/>
            <person name="Pati A."/>
            <person name="Chen A."/>
            <person name="Palaniappan K."/>
            <person name="Land M."/>
            <person name="Hauser L."/>
            <person name="Brambilla E.M."/>
            <person name="Ngatchou-Djao O.D."/>
            <person name="Rohde M."/>
            <person name="Tindall B.J."/>
            <person name="Goker M."/>
            <person name="Detter J.C."/>
            <person name="Woyke T."/>
            <person name="Bristow J."/>
            <person name="Eisen J.A."/>
            <person name="Markowitz V."/>
            <person name="Hugenholtz P."/>
            <person name="Klenk H.P."/>
            <person name="Kyrpides N.C."/>
        </authorList>
    </citation>
    <scope>NUCLEOTIDE SEQUENCE [LARGE SCALE GENOMIC DNA]</scope>
    <source>
        <strain evidence="9">DSM 16511 / JCM 12458 / E9I37-1</strain>
    </source>
</reference>
<evidence type="ECO:0000313" key="8">
    <source>
        <dbReference type="EMBL" id="ADV46626.1"/>
    </source>
</evidence>
<dbReference type="OrthoDB" id="9809438at2"/>
<dbReference type="Gene3D" id="3.30.230.10">
    <property type="match status" value="1"/>
</dbReference>
<comment type="pathway">
    <text evidence="6">Isoprenoid biosynthesis; isopentenyl diphosphate biosynthesis via DXP pathway; isopentenyl diphosphate from 1-deoxy-D-xylulose 5-phosphate: step 3/6.</text>
</comment>
<accession>E6WZB4</accession>
<evidence type="ECO:0000256" key="2">
    <source>
        <dbReference type="ARBA" id="ARBA00022679"/>
    </source>
</evidence>
<feature type="binding site" evidence="6">
    <location>
        <begin position="97"/>
        <end position="107"/>
    </location>
    <ligand>
        <name>ATP</name>
        <dbReference type="ChEBI" id="CHEBI:30616"/>
    </ligand>
</feature>
<sequence>MTSIDAHAKVNIFLKITGYREGYHTILSRFMRVENLYDTLYFVPAECDTFTIEGCPEVPRESNTIYRAWKALNEATGDLDLLEYFYHHKVVVEKRIPSQAGLGGGSSDAGAFLRLTHRVCDLRISLEELARIGASVGADVPFFVHDYPSANVSGFGEIVEPFDEAPLPLEIYTPPVACDTAAVYRTFKEHFLSGIDPASFSSWEKLPSKGLLERIDDPALLNDLYPAALLTCPRLKEHAREGWFFSGSGSSFFRLAKKS</sequence>
<dbReference type="EMBL" id="CP002452">
    <property type="protein sequence ID" value="ADV46626.1"/>
    <property type="molecule type" value="Genomic_DNA"/>
</dbReference>
<dbReference type="EC" id="2.7.1.148" evidence="6"/>
<dbReference type="UniPathway" id="UPA00056">
    <property type="reaction ID" value="UER00094"/>
</dbReference>
<dbReference type="GO" id="GO:0019288">
    <property type="term" value="P:isopentenyl diphosphate biosynthetic process, methylerythritol 4-phosphate pathway"/>
    <property type="evidence" value="ECO:0007669"/>
    <property type="project" value="UniProtKB-UniRule"/>
</dbReference>
<keyword evidence="3 6" id="KW-0547">Nucleotide-binding</keyword>
<gene>
    <name evidence="6" type="primary">ispE</name>
    <name evidence="8" type="ordered locus">Nitsa_1375</name>
</gene>
<dbReference type="SUPFAM" id="SSF54211">
    <property type="entry name" value="Ribosomal protein S5 domain 2-like"/>
    <property type="match status" value="1"/>
</dbReference>
<dbReference type="PANTHER" id="PTHR43527">
    <property type="entry name" value="4-DIPHOSPHOCYTIDYL-2-C-METHYL-D-ERYTHRITOL KINASE, CHLOROPLASTIC"/>
    <property type="match status" value="1"/>
</dbReference>
<dbReference type="Gene3D" id="3.30.70.890">
    <property type="entry name" value="GHMP kinase, C-terminal domain"/>
    <property type="match status" value="1"/>
</dbReference>
<dbReference type="STRING" id="749222.Nitsa_1375"/>
<keyword evidence="9" id="KW-1185">Reference proteome</keyword>
<dbReference type="GO" id="GO:0016114">
    <property type="term" value="P:terpenoid biosynthetic process"/>
    <property type="evidence" value="ECO:0007669"/>
    <property type="project" value="UniProtKB-UniRule"/>
</dbReference>
<reference evidence="9" key="2">
    <citation type="submission" date="2011-01" db="EMBL/GenBank/DDBJ databases">
        <title>The complete genome of Nitratifractor salsuginis DSM 16511.</title>
        <authorList>
            <consortium name="US DOE Joint Genome Institute (JGI-PGF)"/>
            <person name="Lucas S."/>
            <person name="Copeland A."/>
            <person name="Lapidus A."/>
            <person name="Bruce D."/>
            <person name="Goodwin L."/>
            <person name="Pitluck S."/>
            <person name="Kyrpides N."/>
            <person name="Mavromatis K."/>
            <person name="Ivanova N."/>
            <person name="Mikhailova N."/>
            <person name="Zeytun A."/>
            <person name="Detter J.C."/>
            <person name="Tapia R."/>
            <person name="Han C."/>
            <person name="Land M."/>
            <person name="Hauser L."/>
            <person name="Markowitz V."/>
            <person name="Cheng J.-F."/>
            <person name="Hugenholtz P."/>
            <person name="Woyke T."/>
            <person name="Wu D."/>
            <person name="Tindall B."/>
            <person name="Schuetze A."/>
            <person name="Brambilla E."/>
            <person name="Klenk H.-P."/>
            <person name="Eisen J.A."/>
        </authorList>
    </citation>
    <scope>NUCLEOTIDE SEQUENCE [LARGE SCALE GENOMIC DNA]</scope>
    <source>
        <strain evidence="9">DSM 16511 / JCM 12458 / E9I37-1</strain>
    </source>
</reference>
<protein>
    <recommendedName>
        <fullName evidence="1 6">4-diphosphocytidyl-2-C-methyl-D-erythritol kinase</fullName>
        <shortName evidence="6">CMK</shortName>
        <ecNumber evidence="6">2.7.1.148</ecNumber>
    </recommendedName>
    <alternativeName>
        <fullName evidence="6">4-(cytidine-5'-diphospho)-2-C-methyl-D-erythritol kinase</fullName>
    </alternativeName>
</protein>
<organism evidence="8 9">
    <name type="scientific">Nitratifractor salsuginis (strain DSM 16511 / JCM 12458 / E9I37-1)</name>
    <dbReference type="NCBI Taxonomy" id="749222"/>
    <lineage>
        <taxon>Bacteria</taxon>
        <taxon>Pseudomonadati</taxon>
        <taxon>Campylobacterota</taxon>
        <taxon>Epsilonproteobacteria</taxon>
        <taxon>Campylobacterales</taxon>
        <taxon>Sulfurovaceae</taxon>
        <taxon>Nitratifractor</taxon>
    </lineage>
</organism>
<keyword evidence="5 6" id="KW-0067">ATP-binding</keyword>
<evidence type="ECO:0000256" key="1">
    <source>
        <dbReference type="ARBA" id="ARBA00017473"/>
    </source>
</evidence>
<dbReference type="PIRSF" id="PIRSF010376">
    <property type="entry name" value="IspE"/>
    <property type="match status" value="1"/>
</dbReference>
<evidence type="ECO:0000259" key="7">
    <source>
        <dbReference type="Pfam" id="PF00288"/>
    </source>
</evidence>
<keyword evidence="2 6" id="KW-0808">Transferase</keyword>
<dbReference type="RefSeq" id="WP_013554316.1">
    <property type="nucleotide sequence ID" value="NC_014935.1"/>
</dbReference>
<dbReference type="HAMAP" id="MF_00061">
    <property type="entry name" value="IspE"/>
    <property type="match status" value="1"/>
</dbReference>
<dbReference type="NCBIfam" id="TIGR00154">
    <property type="entry name" value="ispE"/>
    <property type="match status" value="1"/>
</dbReference>
<dbReference type="Proteomes" id="UP000008633">
    <property type="component" value="Chromosome"/>
</dbReference>
<name>E6WZB4_NITSE</name>
<dbReference type="Pfam" id="PF00288">
    <property type="entry name" value="GHMP_kinases_N"/>
    <property type="match status" value="1"/>
</dbReference>
<evidence type="ECO:0000256" key="4">
    <source>
        <dbReference type="ARBA" id="ARBA00022777"/>
    </source>
</evidence>
<comment type="catalytic activity">
    <reaction evidence="6">
        <text>4-CDP-2-C-methyl-D-erythritol + ATP = 4-CDP-2-C-methyl-D-erythritol 2-phosphate + ADP + H(+)</text>
        <dbReference type="Rhea" id="RHEA:18437"/>
        <dbReference type="ChEBI" id="CHEBI:15378"/>
        <dbReference type="ChEBI" id="CHEBI:30616"/>
        <dbReference type="ChEBI" id="CHEBI:57823"/>
        <dbReference type="ChEBI" id="CHEBI:57919"/>
        <dbReference type="ChEBI" id="CHEBI:456216"/>
        <dbReference type="EC" id="2.7.1.148"/>
    </reaction>
</comment>
<dbReference type="eggNOG" id="COG1947">
    <property type="taxonomic scope" value="Bacteria"/>
</dbReference>
<dbReference type="GO" id="GO:0050515">
    <property type="term" value="F:4-(cytidine 5'-diphospho)-2-C-methyl-D-erythritol kinase activity"/>
    <property type="evidence" value="ECO:0007669"/>
    <property type="project" value="UniProtKB-UniRule"/>
</dbReference>
<dbReference type="PANTHER" id="PTHR43527:SF2">
    <property type="entry name" value="4-DIPHOSPHOCYTIDYL-2-C-METHYL-D-ERYTHRITOL KINASE, CHLOROPLASTIC"/>
    <property type="match status" value="1"/>
</dbReference>
<dbReference type="InterPro" id="IPR036554">
    <property type="entry name" value="GHMP_kinase_C_sf"/>
</dbReference>
<dbReference type="InterPro" id="IPR006204">
    <property type="entry name" value="GHMP_kinase_N_dom"/>
</dbReference>
<comment type="similarity">
    <text evidence="6">Belongs to the GHMP kinase family. IspE subfamily.</text>
</comment>
<feature type="domain" description="GHMP kinase N-terminal" evidence="7">
    <location>
        <begin position="63"/>
        <end position="145"/>
    </location>
</feature>
<keyword evidence="6" id="KW-0414">Isoprene biosynthesis</keyword>
<dbReference type="NCBIfam" id="NF003216">
    <property type="entry name" value="PRK04181.1"/>
    <property type="match status" value="1"/>
</dbReference>
<evidence type="ECO:0000256" key="5">
    <source>
        <dbReference type="ARBA" id="ARBA00022840"/>
    </source>
</evidence>
<comment type="function">
    <text evidence="6">Catalyzes the phosphorylation of the position 2 hydroxy group of 4-diphosphocytidyl-2C-methyl-D-erythritol.</text>
</comment>